<sequence length="45" mass="4982">MLDKGAAQGLLLFDAALWNALPARLVQGLLHTLHKYKVRVRQSAP</sequence>
<evidence type="ECO:0000313" key="1">
    <source>
        <dbReference type="EMBL" id="QSL90752.1"/>
    </source>
</evidence>
<accession>A0ABD7DRH3</accession>
<dbReference type="RefSeq" id="WP_206417046.1">
    <property type="nucleotide sequence ID" value="NZ_CP070505.1"/>
</dbReference>
<dbReference type="Proteomes" id="UP000663658">
    <property type="component" value="Chromosome"/>
</dbReference>
<dbReference type="EMBL" id="CP070505">
    <property type="protein sequence ID" value="QSL90752.1"/>
    <property type="molecule type" value="Genomic_DNA"/>
</dbReference>
<organism evidence="1 2">
    <name type="scientific">Ectopseudomonas toyotomiensis</name>
    <dbReference type="NCBI Taxonomy" id="554344"/>
    <lineage>
        <taxon>Bacteria</taxon>
        <taxon>Pseudomonadati</taxon>
        <taxon>Pseudomonadota</taxon>
        <taxon>Gammaproteobacteria</taxon>
        <taxon>Pseudomonadales</taxon>
        <taxon>Pseudomonadaceae</taxon>
        <taxon>Ectopseudomonas</taxon>
    </lineage>
</organism>
<dbReference type="AlphaFoldDB" id="A0ABD7DRH3"/>
<evidence type="ECO:0000313" key="2">
    <source>
        <dbReference type="Proteomes" id="UP000663658"/>
    </source>
</evidence>
<protein>
    <submittedName>
        <fullName evidence="1">Uncharacterized protein</fullName>
    </submittedName>
</protein>
<gene>
    <name evidence="1" type="ORF">JWV26_13285</name>
</gene>
<name>A0ABD7DRH3_9GAMM</name>
<proteinExistence type="predicted"/>
<dbReference type="KEGG" id="pty:JWV26_13285"/>
<dbReference type="GeneID" id="300418620"/>
<reference evidence="1 2" key="1">
    <citation type="submission" date="2021-02" db="EMBL/GenBank/DDBJ databases">
        <title>Whole genome sequencing of Pseudomonas alcaliphila strain SM2.</title>
        <authorList>
            <person name="Alshamsi M.S."/>
            <person name="Sudalaimuthuasari N."/>
            <person name="Kundu B."/>
            <person name="AlMaskari R.S."/>
            <person name="Elmahi Y."/>
            <person name="Mundra S."/>
            <person name="Chandran S."/>
            <person name="Malik S."/>
            <person name="Hazzouri K.M."/>
            <person name="Amiri K.M.A."/>
        </authorList>
    </citation>
    <scope>NUCLEOTIDE SEQUENCE [LARGE SCALE GENOMIC DNA]</scope>
    <source>
        <strain evidence="1 2">SM2</strain>
    </source>
</reference>